<dbReference type="AlphaFoldDB" id="A0A0D9ZJR3"/>
<name>A0A0D9ZJR3_9ORYZ</name>
<dbReference type="Proteomes" id="UP000026961">
    <property type="component" value="Chromosome 4"/>
</dbReference>
<protein>
    <submittedName>
        <fullName evidence="1">Uncharacterized protein</fullName>
    </submittedName>
</protein>
<evidence type="ECO:0000313" key="1">
    <source>
        <dbReference type="EnsemblPlants" id="OGLUM04G09490.1"/>
    </source>
</evidence>
<accession>A0A0D9ZJR3</accession>
<sequence length="82" mass="9104">MAALRGVGTTCMITVKCGSPCAKSPRPQIMCIYQIIKADVPVTCTLSNRVQFFLYICNGKNFIKKNEITPDLRLHQDANSLI</sequence>
<proteinExistence type="predicted"/>
<keyword evidence="2" id="KW-1185">Reference proteome</keyword>
<dbReference type="EnsemblPlants" id="OGLUM04G09490.1">
    <property type="protein sequence ID" value="OGLUM04G09490.1"/>
    <property type="gene ID" value="OGLUM04G09490"/>
</dbReference>
<organism evidence="1">
    <name type="scientific">Oryza glumipatula</name>
    <dbReference type="NCBI Taxonomy" id="40148"/>
    <lineage>
        <taxon>Eukaryota</taxon>
        <taxon>Viridiplantae</taxon>
        <taxon>Streptophyta</taxon>
        <taxon>Embryophyta</taxon>
        <taxon>Tracheophyta</taxon>
        <taxon>Spermatophyta</taxon>
        <taxon>Magnoliopsida</taxon>
        <taxon>Liliopsida</taxon>
        <taxon>Poales</taxon>
        <taxon>Poaceae</taxon>
        <taxon>BOP clade</taxon>
        <taxon>Oryzoideae</taxon>
        <taxon>Oryzeae</taxon>
        <taxon>Oryzinae</taxon>
        <taxon>Oryza</taxon>
    </lineage>
</organism>
<reference evidence="1" key="2">
    <citation type="submission" date="2018-05" db="EMBL/GenBank/DDBJ databases">
        <title>OgluRS3 (Oryza glumaepatula Reference Sequence Version 3).</title>
        <authorList>
            <person name="Zhang J."/>
            <person name="Kudrna D."/>
            <person name="Lee S."/>
            <person name="Talag J."/>
            <person name="Welchert J."/>
            <person name="Wing R.A."/>
        </authorList>
    </citation>
    <scope>NUCLEOTIDE SEQUENCE [LARGE SCALE GENOMIC DNA]</scope>
</reference>
<dbReference type="Gramene" id="OGLUM04G09490.1">
    <property type="protein sequence ID" value="OGLUM04G09490.1"/>
    <property type="gene ID" value="OGLUM04G09490"/>
</dbReference>
<reference evidence="1" key="1">
    <citation type="submission" date="2015-04" db="UniProtKB">
        <authorList>
            <consortium name="EnsemblPlants"/>
        </authorList>
    </citation>
    <scope>IDENTIFICATION</scope>
</reference>
<evidence type="ECO:0000313" key="2">
    <source>
        <dbReference type="Proteomes" id="UP000026961"/>
    </source>
</evidence>
<dbReference type="HOGENOM" id="CLU_2562065_0_0_1"/>